<evidence type="ECO:0000256" key="3">
    <source>
        <dbReference type="ARBA" id="ARBA00022989"/>
    </source>
</evidence>
<dbReference type="KEGG" id="cyc:PCC7424_0765"/>
<feature type="transmembrane region" description="Helical" evidence="5">
    <location>
        <begin position="78"/>
        <end position="98"/>
    </location>
</feature>
<feature type="domain" description="O-antigen ligase-related" evidence="6">
    <location>
        <begin position="204"/>
        <end position="349"/>
    </location>
</feature>
<dbReference type="HOGENOM" id="CLU_052475_0_0_3"/>
<accession>B7KG28</accession>
<feature type="transmembrane region" description="Helical" evidence="5">
    <location>
        <begin position="20"/>
        <end position="42"/>
    </location>
</feature>
<evidence type="ECO:0000256" key="5">
    <source>
        <dbReference type="SAM" id="Phobius"/>
    </source>
</evidence>
<feature type="transmembrane region" description="Helical" evidence="5">
    <location>
        <begin position="220"/>
        <end position="252"/>
    </location>
</feature>
<keyword evidence="3 5" id="KW-1133">Transmembrane helix</keyword>
<feature type="transmembrane region" description="Helical" evidence="5">
    <location>
        <begin position="412"/>
        <end position="429"/>
    </location>
</feature>
<evidence type="ECO:0000313" key="8">
    <source>
        <dbReference type="Proteomes" id="UP000002384"/>
    </source>
</evidence>
<comment type="subcellular location">
    <subcellularLocation>
        <location evidence="1">Membrane</location>
        <topology evidence="1">Multi-pass membrane protein</topology>
    </subcellularLocation>
</comment>
<dbReference type="AlphaFoldDB" id="B7KG28"/>
<sequence length="442" mass="49296">MGNEKKPSLTWQWNWVKVSVLIFPLLSKLGGLGLLIAAIGIARQDYRLILKYPPNWVIALFSLWLIITSELAHDPQEALLGVANFLPFLFLFVTYTLLIQTPSQLRQLAWMLVIPSSLIVLLGLGQLYLGWELPPSISFLSGKLVPYGQPTGRMSSLFMYANLLGFYLLIVFILGLGLAIETFQRWQIEKKKAIGRVLGFLTFTLVADGIGLLLSNSRNAWGLALLACIAFAVYLGWVWILGVIGVIIGAVAGASWGPSPLKEGLRVIVPAFFWARLSDQLYPDRPVETLRITQWKFVGHLITQRPLTGWGLRNFTPLYQAEMGIWMGHPHNLFLMLLAETGLIGTGLLCGLVGWILFKAVGLLGFYASKETEELITNKRDKLILFTYLVAWGSCILFNCFDVTMLDGKINVIGWLLLAAISGIVYRSLNRKLTPLKDVSWG</sequence>
<dbReference type="Proteomes" id="UP000002384">
    <property type="component" value="Chromosome"/>
</dbReference>
<dbReference type="STRING" id="65393.PCC7424_0765"/>
<dbReference type="EMBL" id="CP001291">
    <property type="protein sequence ID" value="ACK69221.1"/>
    <property type="molecule type" value="Genomic_DNA"/>
</dbReference>
<dbReference type="RefSeq" id="WP_012598168.1">
    <property type="nucleotide sequence ID" value="NC_011729.1"/>
</dbReference>
<name>B7KG28_GLOC7</name>
<evidence type="ECO:0000256" key="4">
    <source>
        <dbReference type="ARBA" id="ARBA00023136"/>
    </source>
</evidence>
<dbReference type="eggNOG" id="COG3307">
    <property type="taxonomic scope" value="Bacteria"/>
</dbReference>
<evidence type="ECO:0000256" key="2">
    <source>
        <dbReference type="ARBA" id="ARBA00022692"/>
    </source>
</evidence>
<evidence type="ECO:0000259" key="6">
    <source>
        <dbReference type="Pfam" id="PF04932"/>
    </source>
</evidence>
<evidence type="ECO:0000256" key="1">
    <source>
        <dbReference type="ARBA" id="ARBA00004141"/>
    </source>
</evidence>
<keyword evidence="8" id="KW-1185">Reference proteome</keyword>
<feature type="transmembrane region" description="Helical" evidence="5">
    <location>
        <begin position="383"/>
        <end position="400"/>
    </location>
</feature>
<feature type="transmembrane region" description="Helical" evidence="5">
    <location>
        <begin position="110"/>
        <end position="131"/>
    </location>
</feature>
<proteinExistence type="predicted"/>
<gene>
    <name evidence="7" type="ordered locus">PCC7424_0765</name>
</gene>
<dbReference type="PANTHER" id="PTHR37422:SF13">
    <property type="entry name" value="LIPOPOLYSACCHARIDE BIOSYNTHESIS PROTEIN PA4999-RELATED"/>
    <property type="match status" value="1"/>
</dbReference>
<feature type="transmembrane region" description="Helical" evidence="5">
    <location>
        <begin position="157"/>
        <end position="181"/>
    </location>
</feature>
<protein>
    <submittedName>
        <fullName evidence="7">O-antigen polymerase</fullName>
    </submittedName>
</protein>
<dbReference type="InterPro" id="IPR051533">
    <property type="entry name" value="WaaL-like"/>
</dbReference>
<organism evidence="7 8">
    <name type="scientific">Gloeothece citriformis (strain PCC 7424)</name>
    <name type="common">Cyanothece sp. (strain PCC 7424)</name>
    <dbReference type="NCBI Taxonomy" id="65393"/>
    <lineage>
        <taxon>Bacteria</taxon>
        <taxon>Bacillati</taxon>
        <taxon>Cyanobacteriota</taxon>
        <taxon>Cyanophyceae</taxon>
        <taxon>Oscillatoriophycideae</taxon>
        <taxon>Chroococcales</taxon>
        <taxon>Aphanothecaceae</taxon>
        <taxon>Gloeothece</taxon>
        <taxon>Gloeothece citriformis</taxon>
    </lineage>
</organism>
<dbReference type="PANTHER" id="PTHR37422">
    <property type="entry name" value="TEICHURONIC ACID BIOSYNTHESIS PROTEIN TUAE"/>
    <property type="match status" value="1"/>
</dbReference>
<dbReference type="InterPro" id="IPR007016">
    <property type="entry name" value="O-antigen_ligase-rel_domated"/>
</dbReference>
<feature type="transmembrane region" description="Helical" evidence="5">
    <location>
        <begin position="193"/>
        <end position="214"/>
    </location>
</feature>
<feature type="transmembrane region" description="Helical" evidence="5">
    <location>
        <begin position="54"/>
        <end position="72"/>
    </location>
</feature>
<feature type="transmembrane region" description="Helical" evidence="5">
    <location>
        <begin position="333"/>
        <end position="358"/>
    </location>
</feature>
<dbReference type="OrthoDB" id="547142at2"/>
<dbReference type="Pfam" id="PF04932">
    <property type="entry name" value="Wzy_C"/>
    <property type="match status" value="1"/>
</dbReference>
<evidence type="ECO:0000313" key="7">
    <source>
        <dbReference type="EMBL" id="ACK69221.1"/>
    </source>
</evidence>
<reference evidence="8" key="1">
    <citation type="journal article" date="2011" name="MBio">
        <title>Novel metabolic attributes of the genus Cyanothece, comprising a group of unicellular nitrogen-fixing Cyanobacteria.</title>
        <authorList>
            <person name="Bandyopadhyay A."/>
            <person name="Elvitigala T."/>
            <person name="Welsh E."/>
            <person name="Stockel J."/>
            <person name="Liberton M."/>
            <person name="Min H."/>
            <person name="Sherman L.A."/>
            <person name="Pakrasi H.B."/>
        </authorList>
    </citation>
    <scope>NUCLEOTIDE SEQUENCE [LARGE SCALE GENOMIC DNA]</scope>
    <source>
        <strain evidence="8">PCC 7424</strain>
    </source>
</reference>
<dbReference type="GO" id="GO:0016020">
    <property type="term" value="C:membrane"/>
    <property type="evidence" value="ECO:0007669"/>
    <property type="project" value="UniProtKB-SubCell"/>
</dbReference>
<keyword evidence="4 5" id="KW-0472">Membrane</keyword>
<keyword evidence="2 5" id="KW-0812">Transmembrane</keyword>